<dbReference type="InterPro" id="IPR006162">
    <property type="entry name" value="Ppantetheine_attach_site"/>
</dbReference>
<dbReference type="SUPFAM" id="SSF52777">
    <property type="entry name" value="CoA-dependent acyltransferases"/>
    <property type="match status" value="10"/>
</dbReference>
<dbReference type="InterPro" id="IPR001242">
    <property type="entry name" value="Condensation_dom"/>
</dbReference>
<keyword evidence="3" id="KW-0596">Phosphopantetheine</keyword>
<evidence type="ECO:0000313" key="9">
    <source>
        <dbReference type="Proteomes" id="UP000198660"/>
    </source>
</evidence>
<dbReference type="SUPFAM" id="SSF47336">
    <property type="entry name" value="ACP-like"/>
    <property type="match status" value="3"/>
</dbReference>
<dbReference type="InterPro" id="IPR020845">
    <property type="entry name" value="AMP-binding_CS"/>
</dbReference>
<keyword evidence="9" id="KW-1185">Reference proteome</keyword>
<evidence type="ECO:0000256" key="6">
    <source>
        <dbReference type="ARBA" id="ARBA00023194"/>
    </source>
</evidence>
<dbReference type="SMART" id="SM01294">
    <property type="entry name" value="PKS_PP_betabranch"/>
    <property type="match status" value="1"/>
</dbReference>
<dbReference type="CDD" id="cd05930">
    <property type="entry name" value="A_NRPS"/>
    <property type="match status" value="3"/>
</dbReference>
<dbReference type="FunFam" id="3.40.50.12780:FF:000012">
    <property type="entry name" value="Non-ribosomal peptide synthetase"/>
    <property type="match status" value="2"/>
</dbReference>
<dbReference type="PANTHER" id="PTHR45527">
    <property type="entry name" value="NONRIBOSOMAL PEPTIDE SYNTHETASE"/>
    <property type="match status" value="1"/>
</dbReference>
<dbReference type="Proteomes" id="UP000198660">
    <property type="component" value="Unassembled WGS sequence"/>
</dbReference>
<dbReference type="FunFam" id="2.30.38.10:FF:000001">
    <property type="entry name" value="Non-ribosomal peptide synthetase PvdI"/>
    <property type="match status" value="1"/>
</dbReference>
<evidence type="ECO:0000256" key="1">
    <source>
        <dbReference type="ARBA" id="ARBA00001957"/>
    </source>
</evidence>
<dbReference type="InterPro" id="IPR036736">
    <property type="entry name" value="ACP-like_sf"/>
</dbReference>
<dbReference type="PROSITE" id="PS00455">
    <property type="entry name" value="AMP_BINDING"/>
    <property type="match status" value="3"/>
</dbReference>
<keyword evidence="5" id="KW-0677">Repeat</keyword>
<dbReference type="Gene3D" id="1.10.1200.10">
    <property type="entry name" value="ACP-like"/>
    <property type="match status" value="3"/>
</dbReference>
<dbReference type="PROSITE" id="PS00012">
    <property type="entry name" value="PHOSPHOPANTETHEINE"/>
    <property type="match status" value="1"/>
</dbReference>
<dbReference type="InterPro" id="IPR020806">
    <property type="entry name" value="PKS_PP-bd"/>
</dbReference>
<dbReference type="GO" id="GO:0031177">
    <property type="term" value="F:phosphopantetheine binding"/>
    <property type="evidence" value="ECO:0007669"/>
    <property type="project" value="InterPro"/>
</dbReference>
<dbReference type="Gene3D" id="3.40.50.980">
    <property type="match status" value="4"/>
</dbReference>
<keyword evidence="6" id="KW-0045">Antibiotic biosynthesis</keyword>
<dbReference type="RefSeq" id="WP_091834278.1">
    <property type="nucleotide sequence ID" value="NZ_FPAA01000002.1"/>
</dbReference>
<dbReference type="GO" id="GO:0044550">
    <property type="term" value="P:secondary metabolite biosynthetic process"/>
    <property type="evidence" value="ECO:0007669"/>
    <property type="project" value="TreeGrafter"/>
</dbReference>
<dbReference type="InterPro" id="IPR000873">
    <property type="entry name" value="AMP-dep_synth/lig_dom"/>
</dbReference>
<protein>
    <submittedName>
        <fullName evidence="8">Iturin family lipopeptide synthetase B</fullName>
    </submittedName>
</protein>
<dbReference type="NCBIfam" id="TIGR01733">
    <property type="entry name" value="AA-adenyl-dom"/>
    <property type="match status" value="3"/>
</dbReference>
<dbReference type="Gene3D" id="3.30.559.10">
    <property type="entry name" value="Chloramphenicol acetyltransferase-like domain"/>
    <property type="match status" value="5"/>
</dbReference>
<dbReference type="Pfam" id="PF00550">
    <property type="entry name" value="PP-binding"/>
    <property type="match status" value="3"/>
</dbReference>
<reference evidence="9" key="1">
    <citation type="submission" date="2016-10" db="EMBL/GenBank/DDBJ databases">
        <authorList>
            <person name="Varghese N."/>
            <person name="Submissions S."/>
        </authorList>
    </citation>
    <scope>NUCLEOTIDE SEQUENCE [LARGE SCALE GENOMIC DNA]</scope>
    <source>
        <strain evidence="9">DSM 45789</strain>
    </source>
</reference>
<dbReference type="SUPFAM" id="SSF56801">
    <property type="entry name" value="Acetyl-CoA synthetase-like"/>
    <property type="match status" value="3"/>
</dbReference>
<feature type="domain" description="Carrier" evidence="7">
    <location>
        <begin position="967"/>
        <end position="1043"/>
    </location>
</feature>
<organism evidence="8 9">
    <name type="scientific">Marininema halotolerans</name>
    <dbReference type="NCBI Taxonomy" id="1155944"/>
    <lineage>
        <taxon>Bacteria</taxon>
        <taxon>Bacillati</taxon>
        <taxon>Bacillota</taxon>
        <taxon>Bacilli</taxon>
        <taxon>Bacillales</taxon>
        <taxon>Thermoactinomycetaceae</taxon>
        <taxon>Marininema</taxon>
    </lineage>
</organism>
<dbReference type="NCBIfam" id="TIGR01720">
    <property type="entry name" value="NRPS-para261"/>
    <property type="match status" value="1"/>
</dbReference>
<sequence length="4093" mass="469364">MSKLDRQQVEDILRLTPIQEGILFHYLKDPTSEEYVEQLSIELMGNMDEGHVKKAWELVIQTNEILRTVFRWEKVKAPVQIILKEHPVQWTFHDVQEHSDSEKEALLTKIQQQERHKKFDLQEVPFRISLCRLEKEKHVLTIHHHHILYDGWSNGLLLKEFWDAYACVSQGKTYSLPRKKTYKEFVKFIQGQDSERQQHFWQNYLAGFDAQRSLFATPLNHESNRERKNREKSIRLDKEPLEQFARTHEVTLASLIYSAWGILLQKYKNSSDVLFGTTVSGRSGAFPGIEDLIGLFINTIPLRVTYQQDETVAELVQRIHHTLQNRSAMDNTPLSDIKKYSELDERNTLFDTIVVFENYPLDQALQHRHGEHSAGMSFGSYSATEVTHYDLTLSVMAFDEIEIGFSYNEAVVDSAVINRMVTHLPMILHQIVNYPERDLTQLEMITPEEKDQILSHFNHTEVASPHSLRVIEQFEQQVKKEPKNVALMFEGQGITYQELERRANRLGNTLIHRGVKPGEIVALLTSPSIEMIVGILAILKIGSAYLPLDPAYPDTRKAYLLQDSGVQYLLTQQTLAEESPVIKEILSTDQLVMIDDPTSFAREESLPEFSYDARDLFCVFYTSGTTGQPKGVMIDNRSVLNLVHWFGREYQVNHHTHVLQLSSYTVDPSLEDIFGTLLHGGTLHIAEPDVLWNRQAFCDYVDQHQIHLVNFIPTVLKELLPSDRKLASLQTVISGSEKLDDGMKNDLIQKGYQLYNNYGPTETTVDALSQRCTEAKVSLGRPIANMRCYIMDAHHQLAPIGVEGEIYIAGAGVSQGYLNRPHLTQERFLQDPYYPGERMYRTGDLGKWLADGQIEWIGRMDHQVKIRGYRIELGEIQNQCYQYEYVKDAVVIDLLNDSGKKVLCAYIVGDQLIDERHFRDDLSSRLPSYMVPTHIMQLDRLPLTATGKVDRRALPRPMKRIGNEYVAPRNEVENELVQIWSTVLGRAEEEIGIEDNFFELGGDSILSIQIAGKAMQKGIQLSVNQMFHYQTIADLARVVQYQQMDELEEGDTPEGEVPLTPIQKWFFEQKIPNIHHWNQAVFLETPPGTQAEGLRESFATLIDSHDSFRLRYRKQNGSWVQAYSATGDHGQLHVYDVSNLSSHVRDERMKSTMDHLQRSLHIEEGPLIQAAFFYGGEEESGQLFITAHHLIVDGYSWRVILEDLHHFYEQWERHGAITPSRKTLSFQKWSEHVTDYAQSVGIHEEMSYWLKETETSVVTIPVDKGEGLNSEGSAHILSCLLKEEETHQLVYDIHSSFHTRVEEILLTALSCTLAEWTGQILVDLEGHGREKLMHDHDVSRTIGWFTSVFPLVLGKCHGKGDLAAQIKGVKEQFRGIPRGGIGYEILYYLGKEDLQEQLTSKPRAPFSFNYLGQFDQRAQKDSRFTLTDLPTGSSRDEKALRSHLIEMDCMIVNGELRMDWKYSIHKHEEKTIQQLADRYLGHLKRIMQCCMEQEKVHFTPSDFPLARLQQKDLDNWMEQSVEIDDIYALSPVQQSMVFHHIYSPESSVTVEQIVFTIKSELDMEAFEWVWQQIAARHDSMRASYHWKGMQEPIQLIHPTVNVPFSFIDWSRLQEDEQQNKWNHLLKEDRKQGFDLSIAPLMRISVVKKSDAHFDVIWTHHHLQLDGWCNSILLKEIGELYEGYRSGQSIALPEAIPFKNYMEWYHHQDMEDAEKYWRESLKDFRTPIRFNSIFPTKAVPKEASPFGYVRGDIPETIQQQMKAYAKQHRITVNTIVQGAWALLLHRYSGEEDIVFGATSSGRPADLEGSEAMIGCFMNTLPFRIHATATEPLSSWLQEIQRKQAQMRQFEYTPLADIRSWSDAPRNSALYDLYESIVIFENYPFDLALKEGLGTLQVESMQVEEQLDYPLTVYCNLQPHFHVKLLFDYRYVDQKEADRLLRHLIEIIQEMIQADHATLEEISMLTDEEVDQLIHRNNETAMDYPKEAVFTDLFAKQVRLHPHHPAVMQEEQQLSYEELNIRSNQLAHRLIQLGVGPDVPVGVYMERSLEMMVGIVGILKAGGAFLPMDAEYPSERIHMMLEDGKVPVLLTQQRLQGKIRYDGAILCLDPYGMEERVVSPSQPMEQPRPRIEPHQLAYVIYTSGSSGKPKGVMMSHEACVSHALDMMERYQLTPQDRVLQFSSISFDISLEQMLSTMAAGATLVLRDKEIWTPYQFSQKCEEYGLTLVNLPTSYWGEVCQEWYHRPEIIPREKLRLVVVGGEQMPPEKVALWEKLPCDHILFLNAYGPAETAMTSTLFHVSGHGKKSADLRFIPVGKPLANRRIYILGENMQLLPQGVKGEICIGGIPLARGYLGNEDLTAQQFINDPFVQGEGDRLYRTGDLGRLLPDGNIEVLGRKDAQTKIRGHRIDIGEVEAVLNQSDWVRDAVVVVKDDARKDKMLVAYYVSTPLMDEGTLHLKEQTRQILPEYMVPSYFIQLPRLPMSPNGKIDRKELESRVISRETTEVYVPPENDVQQRLVKIWEKVLGVTRVGIDDSFFESGGQSLNAITLVSEIHREFEVELPLIKVFESPTVRELSLLIEENVVLYSRYVSIMPVGNQAYYESAAAQKRLYLVHEMSEERTRYNMPGAVILDGVIDYKRLEESFKQLVDRHDGLRTSFSQQGEKVMQRVCEENEFTLEPIPENGSDVEDYIQAFIRPFELAVAPLFRVGVVQLSADQVLLLYDMHHIISDGLSISILMKEFASLYEGLELPEQPLQYRDFAAWQNQGIATGAIQSQEDFWLQTFAGEIPLLDLPTDFLRTERGSMAGDEVVFSLKNESTVKLHRRALAQGTTLFSLLLSAFHVLLHKYTGQRDIVVGSPVVGRRHAALENIVGMFVNTLALRNQVGAGDTLNQFIDQVTTHAIQALENQDYPFEMLVEKLDIERDFNRNPLFDVMFAFENVDRNRIQLRDVDVLPYAMKEHAAKFDLELKVTEFEGELTFTLQFRKSLFLKETMERMAGHLKRILVIMMTDQNPFIDEIDLLSQSERNWLSHINDTTRDYPSEKTLKDLFEEQVVRHPRHTAVVCGTQKITYEVLNQRANQLANHLITQGAKTGMVIGLMAEPSLEMIIGLWAVIKSGATYLPLDPELPEERIHWMLEKSHASFLLKQGDGLAIESFAGNTIMIDQEWMEQGNIGNPDTRVLPEDPIYLIFTSGTTGMPKGVPVKHQSLVNYLTWFSRTAGIRTGDKTFLLSSIAFDLGYTALYSALLNGGELHLAPKDFYVQPQNLLPYLHKHQISYLKLTPSLFSMIVNGIQENRENLPLALRLVVLGGEEINLADLVTFHRRYPEVQWLNHYGPTEATVGVIAHPLQVKEGLPPMKAVIGKPIDNHQIYLLNPEGKPVPVGVIGEICIAGVGLTEGYLGDHDGFNHERFVEGTIWGPEPIRYYRTGDLGRYTATGDIQFMGRLDQQLKIRGFRVEPEEVASVLLQHEGVREAIVVAKRNDTSMPQLHAYLVANEKLDSQAVRRYLTQRIPYYMMPVSFVQLERLPLTLNGKIDVQKLLSRSDEVATSMKSEEPLGYIEQTVADIWEEVLGVKGIGADDHFFAWGGDSLKAMLVIAAIQKRLQVNLLLREIFYAPTVRELAQSIKQAAQQRIYSELKPIADGDTYALSSAQQRLYTLNHMDGIGTAYHLPRVMVVEGELDHHRVQQAFDKLIHRHEALRTSFEIVKGEVRQRIHAQANLSFQYRDMTQEWMLDPTFEMDEGLQEMVEQFVQPFDLSQAPLLRVEWIRIAQDRHVLMTDMHHLIADGYSIQLLIREWMALYQGQSLPENRYQYKDFASWQNEFLQSEGSQVQEKYWLDHLSGELPVLTMPTDFPRPVLQSFAGDRILFQAGESLKNKIEELCIATDTTLYMVLFAAYNTLLAKYSAQEELIVGSPVLGRTHADLQSIIGMFVNTLAIRSYPAKDKSFKEYVAEVKENLLQAYENQDYPFDRLVDRLEMKRDPSRNPVFSTLLALQESYKEEEDAIPFKTIEYRNSISKFDLSLYGEKGERDLHFEFEFATKLFTNRTVQQLSQDYLAILEAVTRDATITLDAIPIEGLSVENTEIEEVIFDFS</sequence>
<dbReference type="FunFam" id="3.40.50.980:FF:000001">
    <property type="entry name" value="Non-ribosomal peptide synthetase"/>
    <property type="match status" value="3"/>
</dbReference>
<feature type="domain" description="Carrier" evidence="7">
    <location>
        <begin position="2507"/>
        <end position="2582"/>
    </location>
</feature>
<accession>A0A1I6Q2G8</accession>
<keyword evidence="4" id="KW-0597">Phosphoprotein</keyword>
<dbReference type="CDD" id="cd19531">
    <property type="entry name" value="LCL_NRPS-like"/>
    <property type="match status" value="2"/>
</dbReference>
<feature type="domain" description="Carrier" evidence="7">
    <location>
        <begin position="3554"/>
        <end position="3629"/>
    </location>
</feature>
<dbReference type="InterPro" id="IPR010071">
    <property type="entry name" value="AA_adenyl_dom"/>
</dbReference>
<dbReference type="CDD" id="cd19534">
    <property type="entry name" value="E_NRPS"/>
    <property type="match status" value="1"/>
</dbReference>
<gene>
    <name evidence="8" type="ORF">SAMN05444972_102290</name>
</gene>
<dbReference type="Gene3D" id="3.30.300.30">
    <property type="match status" value="3"/>
</dbReference>
<evidence type="ECO:0000256" key="4">
    <source>
        <dbReference type="ARBA" id="ARBA00022553"/>
    </source>
</evidence>
<dbReference type="CDD" id="cd19543">
    <property type="entry name" value="DCL_NRPS"/>
    <property type="match status" value="2"/>
</dbReference>
<proteinExistence type="inferred from homology"/>
<dbReference type="GO" id="GO:0008610">
    <property type="term" value="P:lipid biosynthetic process"/>
    <property type="evidence" value="ECO:0007669"/>
    <property type="project" value="UniProtKB-ARBA"/>
</dbReference>
<dbReference type="Pfam" id="PF00501">
    <property type="entry name" value="AMP-binding"/>
    <property type="match status" value="3"/>
</dbReference>
<dbReference type="GO" id="GO:0003824">
    <property type="term" value="F:catalytic activity"/>
    <property type="evidence" value="ECO:0007669"/>
    <property type="project" value="InterPro"/>
</dbReference>
<comment type="cofactor">
    <cofactor evidence="1">
        <name>pantetheine 4'-phosphate</name>
        <dbReference type="ChEBI" id="CHEBI:47942"/>
    </cofactor>
</comment>
<dbReference type="SMART" id="SM00823">
    <property type="entry name" value="PKS_PP"/>
    <property type="match status" value="3"/>
</dbReference>
<dbReference type="InterPro" id="IPR025110">
    <property type="entry name" value="AMP-bd_C"/>
</dbReference>
<dbReference type="Gene3D" id="3.40.50.12780">
    <property type="entry name" value="N-terminal domain of ligase-like"/>
    <property type="match status" value="1"/>
</dbReference>
<dbReference type="EMBL" id="FPAA01000002">
    <property type="protein sequence ID" value="SFS46604.1"/>
    <property type="molecule type" value="Genomic_DNA"/>
</dbReference>
<dbReference type="InterPro" id="IPR009081">
    <property type="entry name" value="PP-bd_ACP"/>
</dbReference>
<dbReference type="InterPro" id="IPR023213">
    <property type="entry name" value="CAT-like_dom_sf"/>
</dbReference>
<evidence type="ECO:0000259" key="7">
    <source>
        <dbReference type="PROSITE" id="PS50075"/>
    </source>
</evidence>
<dbReference type="PROSITE" id="PS50075">
    <property type="entry name" value="CARRIER"/>
    <property type="match status" value="3"/>
</dbReference>
<dbReference type="GO" id="GO:0043041">
    <property type="term" value="P:amino acid activation for nonribosomal peptide biosynthetic process"/>
    <property type="evidence" value="ECO:0007669"/>
    <property type="project" value="TreeGrafter"/>
</dbReference>
<dbReference type="InterPro" id="IPR010060">
    <property type="entry name" value="NRPS_synth"/>
</dbReference>
<evidence type="ECO:0000256" key="3">
    <source>
        <dbReference type="ARBA" id="ARBA00022450"/>
    </source>
</evidence>
<name>A0A1I6Q2G8_9BACL</name>
<evidence type="ECO:0000256" key="2">
    <source>
        <dbReference type="ARBA" id="ARBA00006432"/>
    </source>
</evidence>
<dbReference type="GO" id="GO:0017000">
    <property type="term" value="P:antibiotic biosynthetic process"/>
    <property type="evidence" value="ECO:0007669"/>
    <property type="project" value="UniProtKB-KW"/>
</dbReference>
<dbReference type="InterPro" id="IPR042099">
    <property type="entry name" value="ANL_N_sf"/>
</dbReference>
<dbReference type="FunFam" id="1.10.1200.10:FF:000005">
    <property type="entry name" value="Nonribosomal peptide synthetase 1"/>
    <property type="match status" value="3"/>
</dbReference>
<dbReference type="Gene3D" id="2.30.38.10">
    <property type="entry name" value="Luciferase, Domain 3"/>
    <property type="match status" value="2"/>
</dbReference>
<evidence type="ECO:0000313" key="8">
    <source>
        <dbReference type="EMBL" id="SFS46604.1"/>
    </source>
</evidence>
<dbReference type="PANTHER" id="PTHR45527:SF1">
    <property type="entry name" value="FATTY ACID SYNTHASE"/>
    <property type="match status" value="1"/>
</dbReference>
<dbReference type="OrthoDB" id="9765680at2"/>
<comment type="similarity">
    <text evidence="2">Belongs to the ATP-dependent AMP-binding enzyme family.</text>
</comment>
<dbReference type="Gene3D" id="3.30.559.30">
    <property type="entry name" value="Nonribosomal peptide synthetase, condensation domain"/>
    <property type="match status" value="5"/>
</dbReference>
<evidence type="ECO:0000256" key="5">
    <source>
        <dbReference type="ARBA" id="ARBA00022737"/>
    </source>
</evidence>
<dbReference type="NCBIfam" id="NF003417">
    <property type="entry name" value="PRK04813.1"/>
    <property type="match status" value="3"/>
</dbReference>
<dbReference type="Pfam" id="PF00668">
    <property type="entry name" value="Condensation"/>
    <property type="match status" value="5"/>
</dbReference>
<dbReference type="Pfam" id="PF13193">
    <property type="entry name" value="AMP-binding_C"/>
    <property type="match status" value="2"/>
</dbReference>
<dbReference type="GO" id="GO:0005737">
    <property type="term" value="C:cytoplasm"/>
    <property type="evidence" value="ECO:0007669"/>
    <property type="project" value="TreeGrafter"/>
</dbReference>
<dbReference type="InterPro" id="IPR045851">
    <property type="entry name" value="AMP-bd_C_sf"/>
</dbReference>